<dbReference type="AlphaFoldDB" id="A0A2C9U1U6"/>
<gene>
    <name evidence="1" type="ORF">MANES_18G088400</name>
</gene>
<name>A0A2C9U1U6_MANES</name>
<proteinExistence type="predicted"/>
<reference evidence="1" key="1">
    <citation type="submission" date="2016-02" db="EMBL/GenBank/DDBJ databases">
        <title>WGS assembly of Manihot esculenta.</title>
        <authorList>
            <person name="Bredeson J.V."/>
            <person name="Prochnik S.E."/>
            <person name="Lyons J.B."/>
            <person name="Schmutz J."/>
            <person name="Grimwood J."/>
            <person name="Vrebalov J."/>
            <person name="Bart R.S."/>
            <person name="Amuge T."/>
            <person name="Ferguson M.E."/>
            <person name="Green R."/>
            <person name="Putnam N."/>
            <person name="Stites J."/>
            <person name="Rounsley S."/>
            <person name="Rokhsar D.S."/>
        </authorList>
    </citation>
    <scope>NUCLEOTIDE SEQUENCE [LARGE SCALE GENOMIC DNA]</scope>
    <source>
        <tissue evidence="1">Leaf</tissue>
    </source>
</reference>
<sequence length="53" mass="6322">MDFGIPFHFFFCLAQNWNQLMRIVRHFHFGPLASGDNYRFLMVTSSSSNLYLF</sequence>
<organism evidence="1">
    <name type="scientific">Manihot esculenta</name>
    <name type="common">Cassava</name>
    <name type="synonym">Jatropha manihot</name>
    <dbReference type="NCBI Taxonomy" id="3983"/>
    <lineage>
        <taxon>Eukaryota</taxon>
        <taxon>Viridiplantae</taxon>
        <taxon>Streptophyta</taxon>
        <taxon>Embryophyta</taxon>
        <taxon>Tracheophyta</taxon>
        <taxon>Spermatophyta</taxon>
        <taxon>Magnoliopsida</taxon>
        <taxon>eudicotyledons</taxon>
        <taxon>Gunneridae</taxon>
        <taxon>Pentapetalae</taxon>
        <taxon>rosids</taxon>
        <taxon>fabids</taxon>
        <taxon>Malpighiales</taxon>
        <taxon>Euphorbiaceae</taxon>
        <taxon>Crotonoideae</taxon>
        <taxon>Manihoteae</taxon>
        <taxon>Manihot</taxon>
    </lineage>
</organism>
<protein>
    <submittedName>
        <fullName evidence="1">Uncharacterized protein</fullName>
    </submittedName>
</protein>
<evidence type="ECO:0000313" key="1">
    <source>
        <dbReference type="EMBL" id="OAY23566.1"/>
    </source>
</evidence>
<dbReference type="EMBL" id="CM004404">
    <property type="protein sequence ID" value="OAY23566.1"/>
    <property type="molecule type" value="Genomic_DNA"/>
</dbReference>
<accession>A0A2C9U1U6</accession>